<protein>
    <submittedName>
        <fullName evidence="1">Uncharacterized protein</fullName>
    </submittedName>
</protein>
<proteinExistence type="predicted"/>
<dbReference type="AlphaFoldDB" id="A0A0A9DCM0"/>
<accession>A0A0A9DCM0</accession>
<sequence length="66" mass="7520">MSILAGKLHNMSIHQKSHSRHTHKHQSCVCISASTLREIGRETSLRWPAKCSIKKLHLRTISCMTL</sequence>
<evidence type="ECO:0000313" key="1">
    <source>
        <dbReference type="EMBL" id="JAD85546.1"/>
    </source>
</evidence>
<name>A0A0A9DCM0_ARUDO</name>
<dbReference type="EMBL" id="GBRH01212349">
    <property type="protein sequence ID" value="JAD85546.1"/>
    <property type="molecule type" value="Transcribed_RNA"/>
</dbReference>
<organism evidence="1">
    <name type="scientific">Arundo donax</name>
    <name type="common">Giant reed</name>
    <name type="synonym">Donax arundinaceus</name>
    <dbReference type="NCBI Taxonomy" id="35708"/>
    <lineage>
        <taxon>Eukaryota</taxon>
        <taxon>Viridiplantae</taxon>
        <taxon>Streptophyta</taxon>
        <taxon>Embryophyta</taxon>
        <taxon>Tracheophyta</taxon>
        <taxon>Spermatophyta</taxon>
        <taxon>Magnoliopsida</taxon>
        <taxon>Liliopsida</taxon>
        <taxon>Poales</taxon>
        <taxon>Poaceae</taxon>
        <taxon>PACMAD clade</taxon>
        <taxon>Arundinoideae</taxon>
        <taxon>Arundineae</taxon>
        <taxon>Arundo</taxon>
    </lineage>
</organism>
<reference evidence="1" key="2">
    <citation type="journal article" date="2015" name="Data Brief">
        <title>Shoot transcriptome of the giant reed, Arundo donax.</title>
        <authorList>
            <person name="Barrero R.A."/>
            <person name="Guerrero F.D."/>
            <person name="Moolhuijzen P."/>
            <person name="Goolsby J.A."/>
            <person name="Tidwell J."/>
            <person name="Bellgard S.E."/>
            <person name="Bellgard M.I."/>
        </authorList>
    </citation>
    <scope>NUCLEOTIDE SEQUENCE</scope>
    <source>
        <tissue evidence="1">Shoot tissue taken approximately 20 cm above the soil surface</tissue>
    </source>
</reference>
<reference evidence="1" key="1">
    <citation type="submission" date="2014-09" db="EMBL/GenBank/DDBJ databases">
        <authorList>
            <person name="Magalhaes I.L.F."/>
            <person name="Oliveira U."/>
            <person name="Santos F.R."/>
            <person name="Vidigal T.H.D.A."/>
            <person name="Brescovit A.D."/>
            <person name="Santos A.J."/>
        </authorList>
    </citation>
    <scope>NUCLEOTIDE SEQUENCE</scope>
    <source>
        <tissue evidence="1">Shoot tissue taken approximately 20 cm above the soil surface</tissue>
    </source>
</reference>